<dbReference type="PANTHER" id="PTHR42693:SF11">
    <property type="entry name" value="ARYLSULFATASE A"/>
    <property type="match status" value="1"/>
</dbReference>
<evidence type="ECO:0000256" key="5">
    <source>
        <dbReference type="ARBA" id="ARBA00022801"/>
    </source>
</evidence>
<dbReference type="PANTHER" id="PTHR42693">
    <property type="entry name" value="ARYLSULFATASE FAMILY MEMBER"/>
    <property type="match status" value="1"/>
</dbReference>
<keyword evidence="6" id="KW-0106">Calcium</keyword>
<dbReference type="AlphaFoldDB" id="A0A5B2TZW9"/>
<feature type="domain" description="Sulfatase N-terminal" evidence="8">
    <location>
        <begin position="46"/>
        <end position="373"/>
    </location>
</feature>
<dbReference type="GO" id="GO:0046872">
    <property type="term" value="F:metal ion binding"/>
    <property type="evidence" value="ECO:0007669"/>
    <property type="project" value="UniProtKB-KW"/>
</dbReference>
<evidence type="ECO:0000256" key="6">
    <source>
        <dbReference type="ARBA" id="ARBA00022837"/>
    </source>
</evidence>
<sequence length="486" mass="54203">MNSLKLGGLLNLVLASSGRYYLVLGIILIFNTIAIAQGNNSKKEKPNVIIIFADDLGYGDLSSYGHPTIRTTNLDQMAYEGQKWTNFYVGASVCTPSRAALLTGRLPVRSGMASSVNRVLFPDSHNGLPQSEVTLAEQMKKGGYATAAIGKWHLGHKEEYLPTNHGFDSYYGIPYSNDMDNIVPFRSAGGYFEFWKSEKRKDINTFNVPLMRDTEIIERPADQHTITKRYTEEAIKFINDKKDEPFFLYLAHNLPHVPLFASKDFQGTSPRGIYGDVVEEIDHSVGQILDELKKTGLDKNTIVVFTSDNGPWLIMNEEGGSAGLLRNGKGSTWEGGMREPCIFWAPGRIAPGIVTDLGSTMDLFTTFSKIAGVDIPRDRIVDGVDLAPVLFNKESSARKDMFYYRGDKLYAVRVGDFKAHFITQDAYGTEITEHDSPLLYNLSIDPSEKYDISKENPDVIANINRVVKDHNDKMVKGKDQLAKRGD</sequence>
<dbReference type="Proteomes" id="UP000323188">
    <property type="component" value="Unassembled WGS sequence"/>
</dbReference>
<dbReference type="PROSITE" id="PS00523">
    <property type="entry name" value="SULFATASE_1"/>
    <property type="match status" value="1"/>
</dbReference>
<gene>
    <name evidence="9" type="ORF">F0361_09965</name>
</gene>
<accession>A0A5B2TZW9</accession>
<dbReference type="PROSITE" id="PS00149">
    <property type="entry name" value="SULFATASE_2"/>
    <property type="match status" value="1"/>
</dbReference>
<dbReference type="GO" id="GO:0004065">
    <property type="term" value="F:arylsulfatase activity"/>
    <property type="evidence" value="ECO:0007669"/>
    <property type="project" value="TreeGrafter"/>
</dbReference>
<organism evidence="9 10">
    <name type="scientific">Maribacter flavus</name>
    <dbReference type="NCBI Taxonomy" id="1658664"/>
    <lineage>
        <taxon>Bacteria</taxon>
        <taxon>Pseudomonadati</taxon>
        <taxon>Bacteroidota</taxon>
        <taxon>Flavobacteriia</taxon>
        <taxon>Flavobacteriales</taxon>
        <taxon>Flavobacteriaceae</taxon>
        <taxon>Maribacter</taxon>
    </lineage>
</organism>
<evidence type="ECO:0000256" key="4">
    <source>
        <dbReference type="ARBA" id="ARBA00022729"/>
    </source>
</evidence>
<dbReference type="InterPro" id="IPR024607">
    <property type="entry name" value="Sulfatase_CS"/>
</dbReference>
<dbReference type="EMBL" id="VUOE01000001">
    <property type="protein sequence ID" value="KAA2219889.1"/>
    <property type="molecule type" value="Genomic_DNA"/>
</dbReference>
<dbReference type="Pfam" id="PF00884">
    <property type="entry name" value="Sulfatase"/>
    <property type="match status" value="1"/>
</dbReference>
<proteinExistence type="inferred from homology"/>
<keyword evidence="7" id="KW-0325">Glycoprotein</keyword>
<dbReference type="Gene3D" id="3.40.720.10">
    <property type="entry name" value="Alkaline Phosphatase, subunit A"/>
    <property type="match status" value="1"/>
</dbReference>
<dbReference type="FunFam" id="3.40.720.10:FF:000023">
    <property type="entry name" value="Arylsulfatase A"/>
    <property type="match status" value="1"/>
</dbReference>
<dbReference type="SUPFAM" id="SSF53649">
    <property type="entry name" value="Alkaline phosphatase-like"/>
    <property type="match status" value="1"/>
</dbReference>
<dbReference type="RefSeq" id="WP_154918395.1">
    <property type="nucleotide sequence ID" value="NZ_VUOE01000001.1"/>
</dbReference>
<evidence type="ECO:0000256" key="7">
    <source>
        <dbReference type="ARBA" id="ARBA00023180"/>
    </source>
</evidence>
<evidence type="ECO:0000256" key="1">
    <source>
        <dbReference type="ARBA" id="ARBA00001913"/>
    </source>
</evidence>
<dbReference type="InterPro" id="IPR050738">
    <property type="entry name" value="Sulfatase"/>
</dbReference>
<keyword evidence="4" id="KW-0732">Signal</keyword>
<keyword evidence="5" id="KW-0378">Hydrolase</keyword>
<dbReference type="InterPro" id="IPR000917">
    <property type="entry name" value="Sulfatase_N"/>
</dbReference>
<dbReference type="CDD" id="cd16026">
    <property type="entry name" value="GALNS_like"/>
    <property type="match status" value="1"/>
</dbReference>
<dbReference type="Pfam" id="PF14707">
    <property type="entry name" value="Sulfatase_C"/>
    <property type="match status" value="1"/>
</dbReference>
<evidence type="ECO:0000256" key="3">
    <source>
        <dbReference type="ARBA" id="ARBA00022723"/>
    </source>
</evidence>
<protein>
    <submittedName>
        <fullName evidence="9">Sulfatase</fullName>
    </submittedName>
</protein>
<dbReference type="InterPro" id="IPR017850">
    <property type="entry name" value="Alkaline_phosphatase_core_sf"/>
</dbReference>
<comment type="caution">
    <text evidence="9">The sequence shown here is derived from an EMBL/GenBank/DDBJ whole genome shotgun (WGS) entry which is preliminary data.</text>
</comment>
<evidence type="ECO:0000313" key="9">
    <source>
        <dbReference type="EMBL" id="KAA2219889.1"/>
    </source>
</evidence>
<evidence type="ECO:0000259" key="8">
    <source>
        <dbReference type="Pfam" id="PF00884"/>
    </source>
</evidence>
<evidence type="ECO:0000256" key="2">
    <source>
        <dbReference type="ARBA" id="ARBA00008779"/>
    </source>
</evidence>
<keyword evidence="3" id="KW-0479">Metal-binding</keyword>
<comment type="similarity">
    <text evidence="2">Belongs to the sulfatase family.</text>
</comment>
<comment type="cofactor">
    <cofactor evidence="1">
        <name>Ca(2+)</name>
        <dbReference type="ChEBI" id="CHEBI:29108"/>
    </cofactor>
</comment>
<evidence type="ECO:0000313" key="10">
    <source>
        <dbReference type="Proteomes" id="UP000323188"/>
    </source>
</evidence>
<reference evidence="9 10" key="1">
    <citation type="submission" date="2019-09" db="EMBL/GenBank/DDBJ databases">
        <authorList>
            <person name="Khan S.A."/>
            <person name="Jeon C.O."/>
            <person name="Chun B.H."/>
            <person name="Jeong S.E."/>
        </authorList>
    </citation>
    <scope>NUCLEOTIDE SEQUENCE [LARGE SCALE GENOMIC DNA]</scope>
    <source>
        <strain evidence="9 10">KCTC 42508</strain>
    </source>
</reference>
<name>A0A5B2TZW9_9FLAO</name>
<dbReference type="Gene3D" id="3.30.1120.10">
    <property type="match status" value="1"/>
</dbReference>